<reference evidence="2 3" key="1">
    <citation type="submission" date="2016-10" db="EMBL/GenBank/DDBJ databases">
        <authorList>
            <person name="de Groot N.N."/>
        </authorList>
    </citation>
    <scope>NUCLEOTIDE SEQUENCE [LARGE SCALE GENOMIC DNA]</scope>
    <source>
        <strain evidence="2 3">DSM 19706</strain>
    </source>
</reference>
<dbReference type="Gene3D" id="3.30.700.10">
    <property type="entry name" value="Glycoprotein, Type 4 Pilin"/>
    <property type="match status" value="1"/>
</dbReference>
<dbReference type="AlphaFoldDB" id="A0A1I0G0F3"/>
<keyword evidence="1" id="KW-0812">Transmembrane</keyword>
<dbReference type="RefSeq" id="WP_245732122.1">
    <property type="nucleotide sequence ID" value="NZ_AP027363.1"/>
</dbReference>
<name>A0A1I0G0F3_THASX</name>
<keyword evidence="3" id="KW-1185">Reference proteome</keyword>
<dbReference type="EMBL" id="FOHK01000010">
    <property type="protein sequence ID" value="SET64059.1"/>
    <property type="molecule type" value="Genomic_DNA"/>
</dbReference>
<accession>A0A1I0G0F3</accession>
<dbReference type="PROSITE" id="PS00409">
    <property type="entry name" value="PROKAR_NTER_METHYL"/>
    <property type="match status" value="1"/>
</dbReference>
<sequence>MKKQSGFTLIELVVVLIVIGLLAVTAIPKFIDFTDQAKQANIEGMAGGFATGISLVRAQWEVEGRPQNTSGQNAVNYEGTLMILTTESSDGSVRPGYAVGLSDGENLDGAFDVTNCVEVWTNLLQNPPLVAGDIAELNSSDRFKYLVSQSGGGSGALCHYHLKETLNKDANNNYVAPSNLTGEGNSFTYQPANSAVVVYINN</sequence>
<organism evidence="2 3">
    <name type="scientific">Thalassotalea agarivorans</name>
    <name type="common">Thalassomonas agarivorans</name>
    <dbReference type="NCBI Taxonomy" id="349064"/>
    <lineage>
        <taxon>Bacteria</taxon>
        <taxon>Pseudomonadati</taxon>
        <taxon>Pseudomonadota</taxon>
        <taxon>Gammaproteobacteria</taxon>
        <taxon>Alteromonadales</taxon>
        <taxon>Colwelliaceae</taxon>
        <taxon>Thalassotalea</taxon>
    </lineage>
</organism>
<dbReference type="NCBIfam" id="TIGR02532">
    <property type="entry name" value="IV_pilin_GFxxxE"/>
    <property type="match status" value="1"/>
</dbReference>
<evidence type="ECO:0000313" key="2">
    <source>
        <dbReference type="EMBL" id="SET64059.1"/>
    </source>
</evidence>
<evidence type="ECO:0000256" key="1">
    <source>
        <dbReference type="SAM" id="Phobius"/>
    </source>
</evidence>
<dbReference type="STRING" id="349064.SAMN05660429_02301"/>
<proteinExistence type="predicted"/>
<feature type="transmembrane region" description="Helical" evidence="1">
    <location>
        <begin position="12"/>
        <end position="31"/>
    </location>
</feature>
<keyword evidence="1" id="KW-1133">Transmembrane helix</keyword>
<dbReference type="Pfam" id="PF07963">
    <property type="entry name" value="N_methyl"/>
    <property type="match status" value="1"/>
</dbReference>
<keyword evidence="1" id="KW-0472">Membrane</keyword>
<protein>
    <submittedName>
        <fullName evidence="2">MSHA pilin protein MshB</fullName>
    </submittedName>
</protein>
<dbReference type="InterPro" id="IPR012902">
    <property type="entry name" value="N_methyl_site"/>
</dbReference>
<gene>
    <name evidence="2" type="ORF">SAMN05660429_02301</name>
</gene>
<evidence type="ECO:0000313" key="3">
    <source>
        <dbReference type="Proteomes" id="UP000199308"/>
    </source>
</evidence>
<dbReference type="InterPro" id="IPR045584">
    <property type="entry name" value="Pilin-like"/>
</dbReference>
<dbReference type="Proteomes" id="UP000199308">
    <property type="component" value="Unassembled WGS sequence"/>
</dbReference>
<dbReference type="SUPFAM" id="SSF54523">
    <property type="entry name" value="Pili subunits"/>
    <property type="match status" value="1"/>
</dbReference>